<dbReference type="EMBL" id="JANLCM010000001">
    <property type="protein sequence ID" value="MCS5716749.1"/>
    <property type="molecule type" value="Genomic_DNA"/>
</dbReference>
<evidence type="ECO:0000313" key="2">
    <source>
        <dbReference type="Proteomes" id="UP001165584"/>
    </source>
</evidence>
<comment type="caution">
    <text evidence="1">The sequence shown here is derived from an EMBL/GenBank/DDBJ whole genome shotgun (WGS) entry which is preliminary data.</text>
</comment>
<dbReference type="RefSeq" id="WP_259504224.1">
    <property type="nucleotide sequence ID" value="NZ_JANLCM010000001.1"/>
</dbReference>
<accession>A0ABT2GP95</accession>
<protein>
    <recommendedName>
        <fullName evidence="3">Ribbon-helix-helix protein CopG domain-containing protein</fullName>
    </recommendedName>
</protein>
<name>A0ABT2GP95_9MICO</name>
<dbReference type="Proteomes" id="UP001165584">
    <property type="component" value="Unassembled WGS sequence"/>
</dbReference>
<evidence type="ECO:0000313" key="1">
    <source>
        <dbReference type="EMBL" id="MCS5716749.1"/>
    </source>
</evidence>
<reference evidence="1" key="1">
    <citation type="submission" date="2022-08" db="EMBL/GenBank/DDBJ databases">
        <authorList>
            <person name="Deng Y."/>
            <person name="Han X.-F."/>
            <person name="Zhang Y.-Q."/>
        </authorList>
    </citation>
    <scope>NUCLEOTIDE SEQUENCE</scope>
    <source>
        <strain evidence="1">CPCC 205763</strain>
    </source>
</reference>
<sequence length="48" mass="5368">MPNQPKTPVKGFRIPVDLYDAALAKAQSEGRTLTDVVREALHRYIDAD</sequence>
<organism evidence="1 2">
    <name type="scientific">Herbiconiux aconitum</name>
    <dbReference type="NCBI Taxonomy" id="2970913"/>
    <lineage>
        <taxon>Bacteria</taxon>
        <taxon>Bacillati</taxon>
        <taxon>Actinomycetota</taxon>
        <taxon>Actinomycetes</taxon>
        <taxon>Micrococcales</taxon>
        <taxon>Microbacteriaceae</taxon>
        <taxon>Herbiconiux</taxon>
    </lineage>
</organism>
<dbReference type="InterPro" id="IPR010985">
    <property type="entry name" value="Ribbon_hlx_hlx"/>
</dbReference>
<proteinExistence type="predicted"/>
<keyword evidence="2" id="KW-1185">Reference proteome</keyword>
<evidence type="ECO:0008006" key="3">
    <source>
        <dbReference type="Google" id="ProtNLM"/>
    </source>
</evidence>
<dbReference type="SUPFAM" id="SSF47598">
    <property type="entry name" value="Ribbon-helix-helix"/>
    <property type="match status" value="1"/>
</dbReference>
<gene>
    <name evidence="1" type="ORF">N1027_01210</name>
</gene>